<evidence type="ECO:0000256" key="3">
    <source>
        <dbReference type="ARBA" id="ARBA00022723"/>
    </source>
</evidence>
<dbReference type="PROSITE" id="PS52035">
    <property type="entry name" value="PEPTIDASE_M14"/>
    <property type="match status" value="1"/>
</dbReference>
<organism evidence="7 8">
    <name type="scientific">Rheinheimera tilapiae</name>
    <dbReference type="NCBI Taxonomy" id="875043"/>
    <lineage>
        <taxon>Bacteria</taxon>
        <taxon>Pseudomonadati</taxon>
        <taxon>Pseudomonadota</taxon>
        <taxon>Gammaproteobacteria</taxon>
        <taxon>Chromatiales</taxon>
        <taxon>Chromatiaceae</taxon>
        <taxon>Rheinheimera</taxon>
    </lineage>
</organism>
<keyword evidence="8" id="KW-1185">Reference proteome</keyword>
<dbReference type="Pfam" id="PF00246">
    <property type="entry name" value="Peptidase_M14"/>
    <property type="match status" value="1"/>
</dbReference>
<evidence type="ECO:0000313" key="8">
    <source>
        <dbReference type="Proteomes" id="UP001589813"/>
    </source>
</evidence>
<reference evidence="7 8" key="1">
    <citation type="submission" date="2024-09" db="EMBL/GenBank/DDBJ databases">
        <authorList>
            <person name="Sun Q."/>
            <person name="Mori K."/>
        </authorList>
    </citation>
    <scope>NUCLEOTIDE SEQUENCE [LARGE SCALE GENOMIC DNA]</scope>
    <source>
        <strain evidence="7 8">KCTC 23315</strain>
    </source>
</reference>
<comment type="cofactor">
    <cofactor evidence="1">
        <name>Zn(2+)</name>
        <dbReference type="ChEBI" id="CHEBI:29105"/>
    </cofactor>
</comment>
<dbReference type="CDD" id="cd00146">
    <property type="entry name" value="PKD"/>
    <property type="match status" value="1"/>
</dbReference>
<gene>
    <name evidence="7" type="ORF">ACFFJP_15790</name>
</gene>
<dbReference type="PANTHER" id="PTHR11705:SF119">
    <property type="entry name" value="OS02G0119300 PROTEIN"/>
    <property type="match status" value="1"/>
</dbReference>
<dbReference type="PROSITE" id="PS00133">
    <property type="entry name" value="CARBOXYPEPT_ZN_2"/>
    <property type="match status" value="1"/>
</dbReference>
<name>A0ABV6BFU9_9GAMM</name>
<evidence type="ECO:0000313" key="7">
    <source>
        <dbReference type="EMBL" id="MFC0049761.1"/>
    </source>
</evidence>
<dbReference type="Gene3D" id="3.40.630.10">
    <property type="entry name" value="Zn peptidases"/>
    <property type="match status" value="1"/>
</dbReference>
<dbReference type="SMART" id="SM00089">
    <property type="entry name" value="PKD"/>
    <property type="match status" value="2"/>
</dbReference>
<keyword evidence="7" id="KW-0645">Protease</keyword>
<dbReference type="GO" id="GO:0004180">
    <property type="term" value="F:carboxypeptidase activity"/>
    <property type="evidence" value="ECO:0007669"/>
    <property type="project" value="UniProtKB-KW"/>
</dbReference>
<feature type="active site" description="Proton donor/acceptor" evidence="5">
    <location>
        <position position="397"/>
    </location>
</feature>
<dbReference type="SUPFAM" id="SSF49299">
    <property type="entry name" value="PKD domain"/>
    <property type="match status" value="2"/>
</dbReference>
<sequence>MLLSPVSVVAASLFSGLAVSPHQSVAQLAQFQQLSHDNAMQVRFASPEQARLAAISLHDALLAGRWQDSMLILQLDAQAQARLAPHAVSITPAYVWQQQQNAIQPQVLADSANTIPGYPCYATVEETYNQAAQLVRDYPDYASWQKIGSGWAQTKTANGYDLYVLKLSNRKAGPVNKAKLLVNSAIHAREYATAALTMAFAKDLLSKAGSDADVDWMLQQNEIHLVLQTNPEGRKIAETGVSWRKNINNTSCSSTYGVDLNRNFSFGWFSIPNGSSANSCDLTYRSAKAGSEPEVQALEAYARSLYPDKRGPARTDAAPADTAGIHLDIHSYSELVLWPWGDTETPAPNGTALKALGHRLAWFNGYVPTQSIGLYPTDGTSDGVSYGELGVAAITFEIGTAFFESCANYEANVLPDNLRALYYALRVNTAPYLLPAGPDLTQLSLNTTAGKIPRNQLLQLKAVARDNQSSGLSGGVASQLISQVEMTLDQWPEVAGANTVSIDAADGKYDSVSESINHLLDLTNLSEGRHTLYLRAKDSAGNAGPVYAQYFTVTAPVELVLPEPDFSVECQFLRCQFRNTTLRDAAVPLQFSWLFSPTASSNDTNPVFTFPAPGSYTPALTVQADIQPPPPAKSRSKTLQVYAEPVMELTHSCQALSCSLNAAASSANGAISSVQWTVNNQTLSGNSVSVTFSAAGTYPVVALATDSAGQKVQKTINISVTAPVVVTPAEPQASQSSGGSLGLTLLSLLAWCGWQRRR</sequence>
<dbReference type="InterPro" id="IPR013783">
    <property type="entry name" value="Ig-like_fold"/>
</dbReference>
<keyword evidence="7" id="KW-0121">Carboxypeptidase</keyword>
<accession>A0ABV6BFU9</accession>
<evidence type="ECO:0000256" key="1">
    <source>
        <dbReference type="ARBA" id="ARBA00001947"/>
    </source>
</evidence>
<evidence type="ECO:0000256" key="4">
    <source>
        <dbReference type="ARBA" id="ARBA00022833"/>
    </source>
</evidence>
<dbReference type="Gene3D" id="2.60.40.10">
    <property type="entry name" value="Immunoglobulins"/>
    <property type="match status" value="2"/>
</dbReference>
<dbReference type="Proteomes" id="UP001589813">
    <property type="component" value="Unassembled WGS sequence"/>
</dbReference>
<dbReference type="EMBL" id="JBHLXP010000004">
    <property type="protein sequence ID" value="MFC0049761.1"/>
    <property type="molecule type" value="Genomic_DNA"/>
</dbReference>
<protein>
    <submittedName>
        <fullName evidence="7">M14 family zinc carboxypeptidase</fullName>
    </submittedName>
</protein>
<keyword evidence="3" id="KW-0479">Metal-binding</keyword>
<dbReference type="SUPFAM" id="SSF53187">
    <property type="entry name" value="Zn-dependent exopeptidases"/>
    <property type="match status" value="1"/>
</dbReference>
<dbReference type="InterPro" id="IPR022409">
    <property type="entry name" value="PKD/Chitinase_dom"/>
</dbReference>
<comment type="similarity">
    <text evidence="2 5">Belongs to the peptidase M14 family.</text>
</comment>
<dbReference type="RefSeq" id="WP_377246236.1">
    <property type="nucleotide sequence ID" value="NZ_JBHLXP010000004.1"/>
</dbReference>
<dbReference type="SMART" id="SM00631">
    <property type="entry name" value="Zn_pept"/>
    <property type="match status" value="1"/>
</dbReference>
<keyword evidence="4" id="KW-0862">Zinc</keyword>
<dbReference type="InterPro" id="IPR035986">
    <property type="entry name" value="PKD_dom_sf"/>
</dbReference>
<dbReference type="InterPro" id="IPR000834">
    <property type="entry name" value="Peptidase_M14"/>
</dbReference>
<evidence type="ECO:0000256" key="5">
    <source>
        <dbReference type="PROSITE-ProRule" id="PRU01379"/>
    </source>
</evidence>
<evidence type="ECO:0000256" key="2">
    <source>
        <dbReference type="ARBA" id="ARBA00005988"/>
    </source>
</evidence>
<evidence type="ECO:0000259" key="6">
    <source>
        <dbReference type="PROSITE" id="PS52035"/>
    </source>
</evidence>
<comment type="caution">
    <text evidence="7">The sequence shown here is derived from an EMBL/GenBank/DDBJ whole genome shotgun (WGS) entry which is preliminary data.</text>
</comment>
<proteinExistence type="inferred from homology"/>
<dbReference type="PANTHER" id="PTHR11705">
    <property type="entry name" value="PROTEASE FAMILY M14 CARBOXYPEPTIDASE A,B"/>
    <property type="match status" value="1"/>
</dbReference>
<feature type="domain" description="Peptidase M14" evidence="6">
    <location>
        <begin position="120"/>
        <end position="421"/>
    </location>
</feature>
<dbReference type="PRINTS" id="PR00765">
    <property type="entry name" value="CRBOXYPTASEA"/>
</dbReference>
<keyword evidence="7" id="KW-0378">Hydrolase</keyword>
<dbReference type="InterPro" id="IPR057247">
    <property type="entry name" value="CARBOXYPEPT_ZN_2"/>
</dbReference>